<reference evidence="2" key="1">
    <citation type="journal article" date="2019" name="Microbiology">
        <title>Complete Genome Sequence of an Uncultured Bacterium of the Candidate Phylum Bipolaricaulota.</title>
        <authorList>
            <person name="Kadnikov V.V."/>
            <person name="Mardanov A.V."/>
            <person name="Beletsky A.V."/>
            <person name="Frank Y.A."/>
            <person name="Karnachuk O.V."/>
            <person name="Ravin N.V."/>
        </authorList>
    </citation>
    <scope>NUCLEOTIDE SEQUENCE [LARGE SCALE GENOMIC DNA]</scope>
</reference>
<keyword evidence="2" id="KW-1185">Reference proteome</keyword>
<dbReference type="Proteomes" id="UP000426444">
    <property type="component" value="Chromosome"/>
</dbReference>
<dbReference type="RefSeq" id="WP_156203977.1">
    <property type="nucleotide sequence ID" value="NZ_CP046457.1"/>
</dbReference>
<evidence type="ECO:0000313" key="1">
    <source>
        <dbReference type="EMBL" id="QGU00161.1"/>
    </source>
</evidence>
<evidence type="ECO:0000313" key="2">
    <source>
        <dbReference type="Proteomes" id="UP000426444"/>
    </source>
</evidence>
<dbReference type="EMBL" id="CP046457">
    <property type="protein sequence ID" value="QGU00161.1"/>
    <property type="molecule type" value="Genomic_DNA"/>
</dbReference>
<dbReference type="AlphaFoldDB" id="A0A6I6DIZ3"/>
<sequence>MPTTTLIPFPDGNEVTGSIPVDALRARYIILPDEKSYSLVKVTLAF</sequence>
<name>A0A6I6DIZ3_9FIRM</name>
<proteinExistence type="predicted"/>
<dbReference type="KEGG" id="salq:SYNTR_1567"/>
<accession>A0A6I6DIZ3</accession>
<gene>
    <name evidence="1" type="ORF">SYNTR_1567</name>
</gene>
<protein>
    <submittedName>
        <fullName evidence="1">Uncharacterized protein</fullName>
    </submittedName>
</protein>
<organism evidence="1 2">
    <name type="scientific">Candidatus Syntrophocurvum alkaliphilum</name>
    <dbReference type="NCBI Taxonomy" id="2293317"/>
    <lineage>
        <taxon>Bacteria</taxon>
        <taxon>Bacillati</taxon>
        <taxon>Bacillota</taxon>
        <taxon>Clostridia</taxon>
        <taxon>Eubacteriales</taxon>
        <taxon>Syntrophomonadaceae</taxon>
        <taxon>Candidatus Syntrophocurvum</taxon>
    </lineage>
</organism>